<dbReference type="AlphaFoldDB" id="A0A9P8EZP5"/>
<organism evidence="2 3">
    <name type="scientific">Aureobasidium melanogenum</name>
    <name type="common">Aureobasidium pullulans var. melanogenum</name>
    <dbReference type="NCBI Taxonomy" id="46634"/>
    <lineage>
        <taxon>Eukaryota</taxon>
        <taxon>Fungi</taxon>
        <taxon>Dikarya</taxon>
        <taxon>Ascomycota</taxon>
        <taxon>Pezizomycotina</taxon>
        <taxon>Dothideomycetes</taxon>
        <taxon>Dothideomycetidae</taxon>
        <taxon>Dothideales</taxon>
        <taxon>Saccotheciaceae</taxon>
        <taxon>Aureobasidium</taxon>
    </lineage>
</organism>
<evidence type="ECO:0000313" key="3">
    <source>
        <dbReference type="Proteomes" id="UP000779574"/>
    </source>
</evidence>
<evidence type="ECO:0000313" key="2">
    <source>
        <dbReference type="EMBL" id="KAG9701405.1"/>
    </source>
</evidence>
<proteinExistence type="predicted"/>
<reference evidence="2" key="2">
    <citation type="submission" date="2021-08" db="EMBL/GenBank/DDBJ databases">
        <authorList>
            <person name="Gostincar C."/>
            <person name="Sun X."/>
            <person name="Song Z."/>
            <person name="Gunde-Cimerman N."/>
        </authorList>
    </citation>
    <scope>NUCLEOTIDE SEQUENCE</scope>
    <source>
        <strain evidence="2">EXF-9911</strain>
    </source>
</reference>
<feature type="chain" id="PRO_5040388160" description="Secreted protein" evidence="1">
    <location>
        <begin position="19"/>
        <end position="75"/>
    </location>
</feature>
<evidence type="ECO:0000256" key="1">
    <source>
        <dbReference type="SAM" id="SignalP"/>
    </source>
</evidence>
<name>A0A9P8EZP5_AURME</name>
<feature type="non-terminal residue" evidence="2">
    <location>
        <position position="75"/>
    </location>
</feature>
<gene>
    <name evidence="2" type="ORF">KCU76_g126</name>
</gene>
<comment type="caution">
    <text evidence="2">The sequence shown here is derived from an EMBL/GenBank/DDBJ whole genome shotgun (WGS) entry which is preliminary data.</text>
</comment>
<protein>
    <recommendedName>
        <fullName evidence="4">Secreted protein</fullName>
    </recommendedName>
</protein>
<sequence length="75" mass="8533">MTLPSWIALKTMVWFIVASMTTDLAANNALHIRKLKWMSSRHFTLLLSLSQLSSTMYSIEPETPRALCVHRAARS</sequence>
<dbReference type="Proteomes" id="UP000779574">
    <property type="component" value="Unassembled WGS sequence"/>
</dbReference>
<evidence type="ECO:0008006" key="4">
    <source>
        <dbReference type="Google" id="ProtNLM"/>
    </source>
</evidence>
<accession>A0A9P8EZP5</accession>
<feature type="signal peptide" evidence="1">
    <location>
        <begin position="1"/>
        <end position="18"/>
    </location>
</feature>
<keyword evidence="1" id="KW-0732">Signal</keyword>
<reference evidence="2" key="1">
    <citation type="journal article" date="2021" name="J Fungi (Basel)">
        <title>Virulence traits and population genomics of the black yeast Aureobasidium melanogenum.</title>
        <authorList>
            <person name="Cernosa A."/>
            <person name="Sun X."/>
            <person name="Gostincar C."/>
            <person name="Fang C."/>
            <person name="Gunde-Cimerman N."/>
            <person name="Song Z."/>
        </authorList>
    </citation>
    <scope>NUCLEOTIDE SEQUENCE</scope>
    <source>
        <strain evidence="2">EXF-9911</strain>
    </source>
</reference>
<dbReference type="EMBL" id="JAHFXF010000001">
    <property type="protein sequence ID" value="KAG9701405.1"/>
    <property type="molecule type" value="Genomic_DNA"/>
</dbReference>